<reference evidence="1" key="2">
    <citation type="journal article" date="2021" name="PeerJ">
        <title>Extensive microbial diversity within the chicken gut microbiome revealed by metagenomics and culture.</title>
        <authorList>
            <person name="Gilroy R."/>
            <person name="Ravi A."/>
            <person name="Getino M."/>
            <person name="Pursley I."/>
            <person name="Horton D.L."/>
            <person name="Alikhan N.F."/>
            <person name="Baker D."/>
            <person name="Gharbi K."/>
            <person name="Hall N."/>
            <person name="Watson M."/>
            <person name="Adriaenssens E.M."/>
            <person name="Foster-Nyarko E."/>
            <person name="Jarju S."/>
            <person name="Secka A."/>
            <person name="Antonio M."/>
            <person name="Oren A."/>
            <person name="Chaudhuri R.R."/>
            <person name="La Ragione R."/>
            <person name="Hildebrand F."/>
            <person name="Pallen M.J."/>
        </authorList>
    </citation>
    <scope>NUCLEOTIDE SEQUENCE</scope>
    <source>
        <strain evidence="1">1748</strain>
    </source>
</reference>
<reference evidence="1" key="1">
    <citation type="submission" date="2020-10" db="EMBL/GenBank/DDBJ databases">
        <authorList>
            <person name="Gilroy R."/>
        </authorList>
    </citation>
    <scope>NUCLEOTIDE SEQUENCE</scope>
    <source>
        <strain evidence="1">1748</strain>
    </source>
</reference>
<sequence length="270" mass="31412">MSITKPSESSGKFISDVFASSRGIEIVLSSKERFLLSTYLLPSFHFYKTKELTNGEIEELKELSKDKEGLDYASKLLKTRLYSPVKLKEKLKGKCSNYLRIYNLLVEKEIYDIALYVSSFIDYQKERGYSSSSIKSDLLKEGVDEIIIEEFSSKLEEEKIPLSELAQKYLEKYSSESLNKSKDKIRVKLMSLGYSPLEISNALNSLVVSSKDEEVIQKKKDEYLLRTYRSLLTSEKDPLKRKRKFYLRAYQRKISSEEILNFLKEQNEDV</sequence>
<gene>
    <name evidence="1" type="ORF">IAC78_00015</name>
</gene>
<proteinExistence type="predicted"/>
<dbReference type="Gene3D" id="1.10.10.10">
    <property type="entry name" value="Winged helix-like DNA-binding domain superfamily/Winged helix DNA-binding domain"/>
    <property type="match status" value="2"/>
</dbReference>
<comment type="caution">
    <text evidence="1">The sequence shown here is derived from an EMBL/GenBank/DDBJ whole genome shotgun (WGS) entry which is preliminary data.</text>
</comment>
<protein>
    <submittedName>
        <fullName evidence="1">RecX family transcriptional regulator</fullName>
    </submittedName>
</protein>
<organism evidence="1 2">
    <name type="scientific">Candidatus Scatoplasma merdavium</name>
    <dbReference type="NCBI Taxonomy" id="2840932"/>
    <lineage>
        <taxon>Bacteria</taxon>
        <taxon>Bacillati</taxon>
        <taxon>Bacillota</taxon>
        <taxon>Bacilli</taxon>
        <taxon>Bacillales</taxon>
        <taxon>Candidatus Scatoplasma</taxon>
    </lineage>
</organism>
<accession>A0A9D9D5E1</accession>
<dbReference type="Proteomes" id="UP000823629">
    <property type="component" value="Unassembled WGS sequence"/>
</dbReference>
<dbReference type="InterPro" id="IPR036388">
    <property type="entry name" value="WH-like_DNA-bd_sf"/>
</dbReference>
<dbReference type="AlphaFoldDB" id="A0A9D9D5E1"/>
<evidence type="ECO:0000313" key="2">
    <source>
        <dbReference type="Proteomes" id="UP000823629"/>
    </source>
</evidence>
<name>A0A9D9D5E1_9BACL</name>
<dbReference type="EMBL" id="JADING010000001">
    <property type="protein sequence ID" value="MBO8413855.1"/>
    <property type="molecule type" value="Genomic_DNA"/>
</dbReference>
<evidence type="ECO:0000313" key="1">
    <source>
        <dbReference type="EMBL" id="MBO8413855.1"/>
    </source>
</evidence>